<dbReference type="GO" id="GO:0005524">
    <property type="term" value="F:ATP binding"/>
    <property type="evidence" value="ECO:0007669"/>
    <property type="project" value="InterPro"/>
</dbReference>
<keyword evidence="2" id="KW-0418">Kinase</keyword>
<dbReference type="InterPro" id="IPR011009">
    <property type="entry name" value="Kinase-like_dom_sf"/>
</dbReference>
<dbReference type="PANTHER" id="PTHR47829:SF3">
    <property type="entry name" value="AMINOGLYCOSIDE PHOSPHOTRANSFERASE DOMAIN-CONTAINING PROTEIN"/>
    <property type="match status" value="1"/>
</dbReference>
<name>A0A8E2JR03_9PEZI</name>
<reference evidence="2 3" key="1">
    <citation type="journal article" date="2016" name="Nat. Commun.">
        <title>Ectomycorrhizal ecology is imprinted in the genome of the dominant symbiotic fungus Cenococcum geophilum.</title>
        <authorList>
            <consortium name="DOE Joint Genome Institute"/>
            <person name="Peter M."/>
            <person name="Kohler A."/>
            <person name="Ohm R.A."/>
            <person name="Kuo A."/>
            <person name="Krutzmann J."/>
            <person name="Morin E."/>
            <person name="Arend M."/>
            <person name="Barry K.W."/>
            <person name="Binder M."/>
            <person name="Choi C."/>
            <person name="Clum A."/>
            <person name="Copeland A."/>
            <person name="Grisel N."/>
            <person name="Haridas S."/>
            <person name="Kipfer T."/>
            <person name="LaButti K."/>
            <person name="Lindquist E."/>
            <person name="Lipzen A."/>
            <person name="Maire R."/>
            <person name="Meier B."/>
            <person name="Mihaltcheva S."/>
            <person name="Molinier V."/>
            <person name="Murat C."/>
            <person name="Poggeler S."/>
            <person name="Quandt C.A."/>
            <person name="Sperisen C."/>
            <person name="Tritt A."/>
            <person name="Tisserant E."/>
            <person name="Crous P.W."/>
            <person name="Henrissat B."/>
            <person name="Nehls U."/>
            <person name="Egli S."/>
            <person name="Spatafora J.W."/>
            <person name="Grigoriev I.V."/>
            <person name="Martin F.M."/>
        </authorList>
    </citation>
    <scope>NUCLEOTIDE SEQUENCE [LARGE SCALE GENOMIC DNA]</scope>
    <source>
        <strain evidence="2 3">CBS 207.34</strain>
    </source>
</reference>
<sequence length="201" mass="22583">MAVSLRHDLNDTSLGDYLIQRLHDLKLPIVSTKIGYGQSNPTYFTDDAIGTRYILRKKPSGTIISPVAHQVDREYRVLEALGRVKGFPVPKVYCLCMGPGIIGTAFYVMEFVKGRIITDPDLTSLSPTERRSAYINPDTQAQVKDIKTGKPLGRAHENYDEVVQYVRKNVPSDRSAIIHGDYKFDNIILHPTEPRVIAILD</sequence>
<dbReference type="Pfam" id="PF01636">
    <property type="entry name" value="APH"/>
    <property type="match status" value="1"/>
</dbReference>
<proteinExistence type="predicted"/>
<dbReference type="GO" id="GO:0004672">
    <property type="term" value="F:protein kinase activity"/>
    <property type="evidence" value="ECO:0007669"/>
    <property type="project" value="InterPro"/>
</dbReference>
<evidence type="ECO:0000313" key="2">
    <source>
        <dbReference type="EMBL" id="OCL05899.1"/>
    </source>
</evidence>
<dbReference type="InterPro" id="IPR002575">
    <property type="entry name" value="Aminoglycoside_PTrfase"/>
</dbReference>
<dbReference type="InterPro" id="IPR052898">
    <property type="entry name" value="ACAD10-like"/>
</dbReference>
<dbReference type="Gene3D" id="3.90.1200.10">
    <property type="match status" value="1"/>
</dbReference>
<keyword evidence="3" id="KW-1185">Reference proteome</keyword>
<organism evidence="2 3">
    <name type="scientific">Glonium stellatum</name>
    <dbReference type="NCBI Taxonomy" id="574774"/>
    <lineage>
        <taxon>Eukaryota</taxon>
        <taxon>Fungi</taxon>
        <taxon>Dikarya</taxon>
        <taxon>Ascomycota</taxon>
        <taxon>Pezizomycotina</taxon>
        <taxon>Dothideomycetes</taxon>
        <taxon>Pleosporomycetidae</taxon>
        <taxon>Gloniales</taxon>
        <taxon>Gloniaceae</taxon>
        <taxon>Glonium</taxon>
    </lineage>
</organism>
<dbReference type="OrthoDB" id="191037at2759"/>
<dbReference type="InterPro" id="IPR000719">
    <property type="entry name" value="Prot_kinase_dom"/>
</dbReference>
<dbReference type="PANTHER" id="PTHR47829">
    <property type="entry name" value="HYDROLASE, PUTATIVE (AFU_ORTHOLOGUE AFUA_1G12880)-RELATED"/>
    <property type="match status" value="1"/>
</dbReference>
<keyword evidence="2" id="KW-0808">Transferase</keyword>
<feature type="domain" description="Protein kinase" evidence="1">
    <location>
        <begin position="28"/>
        <end position="201"/>
    </location>
</feature>
<dbReference type="CDD" id="cd05154">
    <property type="entry name" value="ACAD10_11_N-like"/>
    <property type="match status" value="1"/>
</dbReference>
<dbReference type="Gene3D" id="3.30.200.20">
    <property type="entry name" value="Phosphorylase Kinase, domain 1"/>
    <property type="match status" value="1"/>
</dbReference>
<evidence type="ECO:0000259" key="1">
    <source>
        <dbReference type="PROSITE" id="PS50011"/>
    </source>
</evidence>
<accession>A0A8E2JR03</accession>
<dbReference type="InterPro" id="IPR008271">
    <property type="entry name" value="Ser/Thr_kinase_AS"/>
</dbReference>
<dbReference type="InterPro" id="IPR041726">
    <property type="entry name" value="ACAD10_11_N"/>
</dbReference>
<gene>
    <name evidence="2" type="ORF">AOQ84DRAFT_432855</name>
</gene>
<dbReference type="EMBL" id="KV750184">
    <property type="protein sequence ID" value="OCL05899.1"/>
    <property type="molecule type" value="Genomic_DNA"/>
</dbReference>
<dbReference type="SUPFAM" id="SSF56112">
    <property type="entry name" value="Protein kinase-like (PK-like)"/>
    <property type="match status" value="1"/>
</dbReference>
<dbReference type="PROSITE" id="PS00108">
    <property type="entry name" value="PROTEIN_KINASE_ST"/>
    <property type="match status" value="1"/>
</dbReference>
<protein>
    <submittedName>
        <fullName evidence="2">Kinase-like protein</fullName>
    </submittedName>
</protein>
<dbReference type="AlphaFoldDB" id="A0A8E2JR03"/>
<dbReference type="Proteomes" id="UP000250140">
    <property type="component" value="Unassembled WGS sequence"/>
</dbReference>
<evidence type="ECO:0000313" key="3">
    <source>
        <dbReference type="Proteomes" id="UP000250140"/>
    </source>
</evidence>
<dbReference type="PROSITE" id="PS50011">
    <property type="entry name" value="PROTEIN_KINASE_DOM"/>
    <property type="match status" value="1"/>
</dbReference>